<accession>A0A8J3GTU6</accession>
<reference evidence="2" key="1">
    <citation type="journal article" date="2014" name="Int. J. Syst. Evol. Microbiol.">
        <title>Complete genome sequence of Corynebacterium casei LMG S-19264T (=DSM 44701T), isolated from a smear-ripened cheese.</title>
        <authorList>
            <consortium name="US DOE Joint Genome Institute (JGI-PGF)"/>
            <person name="Walter F."/>
            <person name="Albersmeier A."/>
            <person name="Kalinowski J."/>
            <person name="Ruckert C."/>
        </authorList>
    </citation>
    <scope>NUCLEOTIDE SEQUENCE</scope>
    <source>
        <strain evidence="2">KCTC 42650</strain>
    </source>
</reference>
<evidence type="ECO:0000313" key="2">
    <source>
        <dbReference type="EMBL" id="GHF35820.1"/>
    </source>
</evidence>
<dbReference type="AlphaFoldDB" id="A0A8J3GTU6"/>
<name>A0A8J3GTU6_9RHOB</name>
<evidence type="ECO:0000313" key="3">
    <source>
        <dbReference type="Proteomes" id="UP000626220"/>
    </source>
</evidence>
<proteinExistence type="predicted"/>
<dbReference type="EMBL" id="BNCJ01000001">
    <property type="protein sequence ID" value="GHF35820.1"/>
    <property type="molecule type" value="Genomic_DNA"/>
</dbReference>
<protein>
    <submittedName>
        <fullName evidence="2">Uncharacterized protein</fullName>
    </submittedName>
</protein>
<sequence length="140" mass="14623">MSARLVLIAALAALIAQPAAADGSNLDRLRGNIAARNAKAQPLLTHTGQMTRPAMAKGKLGRTGCANGPTPSGLGCATIAFAPSRAEFTSGQRSGLFSVLQAVPVGPHGRVGLGMDLPRLMARYQPRPKLFEKEPLQQGR</sequence>
<organism evidence="2 3">
    <name type="scientific">Seohaeicola zhoushanensis</name>
    <dbReference type="NCBI Taxonomy" id="1569283"/>
    <lineage>
        <taxon>Bacteria</taxon>
        <taxon>Pseudomonadati</taxon>
        <taxon>Pseudomonadota</taxon>
        <taxon>Alphaproteobacteria</taxon>
        <taxon>Rhodobacterales</taxon>
        <taxon>Roseobacteraceae</taxon>
        <taxon>Seohaeicola</taxon>
    </lineage>
</organism>
<evidence type="ECO:0000256" key="1">
    <source>
        <dbReference type="SAM" id="SignalP"/>
    </source>
</evidence>
<comment type="caution">
    <text evidence="2">The sequence shown here is derived from an EMBL/GenBank/DDBJ whole genome shotgun (WGS) entry which is preliminary data.</text>
</comment>
<keyword evidence="3" id="KW-1185">Reference proteome</keyword>
<dbReference type="Proteomes" id="UP000626220">
    <property type="component" value="Unassembled WGS sequence"/>
</dbReference>
<gene>
    <name evidence="2" type="ORF">GCM10017056_04440</name>
</gene>
<feature type="signal peptide" evidence="1">
    <location>
        <begin position="1"/>
        <end position="21"/>
    </location>
</feature>
<feature type="chain" id="PRO_5035295592" evidence="1">
    <location>
        <begin position="22"/>
        <end position="140"/>
    </location>
</feature>
<reference evidence="2" key="2">
    <citation type="submission" date="2020-09" db="EMBL/GenBank/DDBJ databases">
        <authorList>
            <person name="Sun Q."/>
            <person name="Kim S."/>
        </authorList>
    </citation>
    <scope>NUCLEOTIDE SEQUENCE</scope>
    <source>
        <strain evidence="2">KCTC 42650</strain>
    </source>
</reference>
<dbReference type="RefSeq" id="WP_189678397.1">
    <property type="nucleotide sequence ID" value="NZ_BNCJ01000001.1"/>
</dbReference>
<keyword evidence="1" id="KW-0732">Signal</keyword>